<dbReference type="NCBIfam" id="TIGR03562">
    <property type="entry name" value="osmo_induc_OsmC"/>
    <property type="match status" value="1"/>
</dbReference>
<dbReference type="SUPFAM" id="SSF82784">
    <property type="entry name" value="OsmC-like"/>
    <property type="match status" value="1"/>
</dbReference>
<organism evidence="1 2">
    <name type="scientific">Candidatus Segetimicrobium genomatis</name>
    <dbReference type="NCBI Taxonomy" id="2569760"/>
    <lineage>
        <taxon>Bacteria</taxon>
        <taxon>Bacillati</taxon>
        <taxon>Candidatus Sysuimicrobiota</taxon>
        <taxon>Candidatus Sysuimicrobiia</taxon>
        <taxon>Candidatus Sysuimicrobiales</taxon>
        <taxon>Candidatus Segetimicrobiaceae</taxon>
        <taxon>Candidatus Segetimicrobium</taxon>
    </lineage>
</organism>
<accession>A0A537J1D5</accession>
<dbReference type="InterPro" id="IPR003718">
    <property type="entry name" value="OsmC/Ohr_fam"/>
</dbReference>
<dbReference type="InterPro" id="IPR052707">
    <property type="entry name" value="OsmC_Ohr_Peroxiredoxin"/>
</dbReference>
<protein>
    <submittedName>
        <fullName evidence="1">OsmC family peroxiredoxin</fullName>
    </submittedName>
</protein>
<dbReference type="InterPro" id="IPR036102">
    <property type="entry name" value="OsmC/Ohrsf"/>
</dbReference>
<dbReference type="InterPro" id="IPR015946">
    <property type="entry name" value="KH_dom-like_a/b"/>
</dbReference>
<dbReference type="InterPro" id="IPR019904">
    <property type="entry name" value="Peroxiredoxin_OsmC"/>
</dbReference>
<dbReference type="Proteomes" id="UP000320048">
    <property type="component" value="Unassembled WGS sequence"/>
</dbReference>
<dbReference type="AlphaFoldDB" id="A0A537J1D5"/>
<reference evidence="1 2" key="1">
    <citation type="journal article" date="2019" name="Nat. Microbiol.">
        <title>Mediterranean grassland soil C-N compound turnover is dependent on rainfall and depth, and is mediated by genomically divergent microorganisms.</title>
        <authorList>
            <person name="Diamond S."/>
            <person name="Andeer P.F."/>
            <person name="Li Z."/>
            <person name="Crits-Christoph A."/>
            <person name="Burstein D."/>
            <person name="Anantharaman K."/>
            <person name="Lane K.R."/>
            <person name="Thomas B.C."/>
            <person name="Pan C."/>
            <person name="Northen T.R."/>
            <person name="Banfield J.F."/>
        </authorList>
    </citation>
    <scope>NUCLEOTIDE SEQUENCE [LARGE SCALE GENOMIC DNA]</scope>
    <source>
        <strain evidence="1">NP_7</strain>
    </source>
</reference>
<dbReference type="GO" id="GO:0006979">
    <property type="term" value="P:response to oxidative stress"/>
    <property type="evidence" value="ECO:0007669"/>
    <property type="project" value="InterPro"/>
</dbReference>
<comment type="caution">
    <text evidence="1">The sequence shown here is derived from an EMBL/GenBank/DDBJ whole genome shotgun (WGS) entry which is preliminary data.</text>
</comment>
<proteinExistence type="predicted"/>
<evidence type="ECO:0000313" key="1">
    <source>
        <dbReference type="EMBL" id="TMI77343.1"/>
    </source>
</evidence>
<sequence length="153" mass="15767">MAATRRADVTWEGDLLSGGGVVTAASSGAFRALPVSWAARTESPQGRTSPEELIAAAHASCFAMALSFGLAGAGKPPRKLEVSATVTFDKVEAGWRVTSSALTVRADVPGMDTAGFRKAAEAAKDGCPVSQALKGNVKLSLEAMMCAIRRIVS</sequence>
<dbReference type="Gene3D" id="3.30.300.20">
    <property type="match status" value="1"/>
</dbReference>
<dbReference type="Pfam" id="PF02566">
    <property type="entry name" value="OsmC"/>
    <property type="match status" value="1"/>
</dbReference>
<dbReference type="EMBL" id="VBAO01000476">
    <property type="protein sequence ID" value="TMI77343.1"/>
    <property type="molecule type" value="Genomic_DNA"/>
</dbReference>
<dbReference type="PANTHER" id="PTHR42830">
    <property type="entry name" value="OSMOTICALLY INDUCIBLE FAMILY PROTEIN"/>
    <property type="match status" value="1"/>
</dbReference>
<dbReference type="PANTHER" id="PTHR42830:SF1">
    <property type="entry name" value="OSMOTICALLY INDUCIBLE FAMILY PROTEIN"/>
    <property type="match status" value="1"/>
</dbReference>
<evidence type="ECO:0000313" key="2">
    <source>
        <dbReference type="Proteomes" id="UP000320048"/>
    </source>
</evidence>
<dbReference type="GO" id="GO:0004601">
    <property type="term" value="F:peroxidase activity"/>
    <property type="evidence" value="ECO:0007669"/>
    <property type="project" value="InterPro"/>
</dbReference>
<name>A0A537J1D5_9BACT</name>
<gene>
    <name evidence="1" type="ORF">E6H04_14375</name>
</gene>